<gene>
    <name evidence="2" type="ORF">FCI23_17105</name>
</gene>
<reference evidence="2 3" key="1">
    <citation type="submission" date="2019-04" db="EMBL/GenBank/DDBJ databases">
        <title>Streptomyces oryziradicis sp. nov., a novel actinomycete isolated from rhizosphere soil of rice (Oryza sativa L.).</title>
        <authorList>
            <person name="Li C."/>
        </authorList>
    </citation>
    <scope>NUCLEOTIDE SEQUENCE [LARGE SCALE GENOMIC DNA]</scope>
    <source>
        <strain evidence="2 3">NEAU-C40</strain>
    </source>
</reference>
<name>A0A4U0SMI9_9ACTN</name>
<dbReference type="InterPro" id="IPR036866">
    <property type="entry name" value="RibonucZ/Hydroxyglut_hydro"/>
</dbReference>
<dbReference type="PANTHER" id="PTHR42951">
    <property type="entry name" value="METALLO-BETA-LACTAMASE DOMAIN-CONTAINING"/>
    <property type="match status" value="1"/>
</dbReference>
<dbReference type="OrthoDB" id="2971563at2"/>
<dbReference type="Gene3D" id="3.60.15.10">
    <property type="entry name" value="Ribonuclease Z/Hydroxyacylglutathione hydrolase-like"/>
    <property type="match status" value="1"/>
</dbReference>
<feature type="domain" description="Metallo-beta-lactamase" evidence="1">
    <location>
        <begin position="36"/>
        <end position="249"/>
    </location>
</feature>
<dbReference type="EMBL" id="SUMC01000014">
    <property type="protein sequence ID" value="TKA10483.1"/>
    <property type="molecule type" value="Genomic_DNA"/>
</dbReference>
<dbReference type="Proteomes" id="UP000305778">
    <property type="component" value="Unassembled WGS sequence"/>
</dbReference>
<dbReference type="GO" id="GO:0016787">
    <property type="term" value="F:hydrolase activity"/>
    <property type="evidence" value="ECO:0007669"/>
    <property type="project" value="UniProtKB-KW"/>
</dbReference>
<protein>
    <submittedName>
        <fullName evidence="2">MBL fold metallo-hydrolase</fullName>
    </submittedName>
</protein>
<evidence type="ECO:0000313" key="3">
    <source>
        <dbReference type="Proteomes" id="UP000305778"/>
    </source>
</evidence>
<comment type="caution">
    <text evidence="2">The sequence shown here is derived from an EMBL/GenBank/DDBJ whole genome shotgun (WGS) entry which is preliminary data.</text>
</comment>
<sequence>MAQWEAWQARTEPPVEEVRPGLWSIPVPIPDNPLRYTLCHLLTGSTGLVVVDPGWDSDAGWRALEEGLKSAAVTPADVTGIVVTHVHPDHHGLTARLRDASGAWVAMHPAERDSLPARAWRAAPDTDADGVWLAEAGVPAGVVAELGWKAGIVALLMGMPEPDVLLEDGDAVPLPGRRLTAVWTPGHTPGHLCLYEQDEDVLLTGDHVLPRISPNISLHPNSPAPPLGTYLASLERTASYDSAEALPAHEYRFHGLASRTGALRAHHEDRLAEILAVIGALGPTTAWQVTERLTWSRGWDSIQDTLRRSALGETLAHLVLLVERGQLAPHHPGSGSPVLYTLAGPG</sequence>
<keyword evidence="3" id="KW-1185">Reference proteome</keyword>
<organism evidence="2 3">
    <name type="scientific">Actinacidiphila oryziradicis</name>
    <dbReference type="NCBI Taxonomy" id="2571141"/>
    <lineage>
        <taxon>Bacteria</taxon>
        <taxon>Bacillati</taxon>
        <taxon>Actinomycetota</taxon>
        <taxon>Actinomycetes</taxon>
        <taxon>Kitasatosporales</taxon>
        <taxon>Streptomycetaceae</taxon>
        <taxon>Actinacidiphila</taxon>
    </lineage>
</organism>
<proteinExistence type="predicted"/>
<keyword evidence="2" id="KW-0378">Hydrolase</keyword>
<dbReference type="Gene3D" id="1.10.10.10">
    <property type="entry name" value="Winged helix-like DNA-binding domain superfamily/Winged helix DNA-binding domain"/>
    <property type="match status" value="1"/>
</dbReference>
<dbReference type="InterPro" id="IPR036388">
    <property type="entry name" value="WH-like_DNA-bd_sf"/>
</dbReference>
<evidence type="ECO:0000313" key="2">
    <source>
        <dbReference type="EMBL" id="TKA10483.1"/>
    </source>
</evidence>
<evidence type="ECO:0000259" key="1">
    <source>
        <dbReference type="SMART" id="SM00849"/>
    </source>
</evidence>
<dbReference type="Pfam" id="PF00753">
    <property type="entry name" value="Lactamase_B"/>
    <property type="match status" value="1"/>
</dbReference>
<accession>A0A4U0SMI9</accession>
<dbReference type="InterPro" id="IPR050855">
    <property type="entry name" value="NDM-1-like"/>
</dbReference>
<dbReference type="SMART" id="SM00849">
    <property type="entry name" value="Lactamase_B"/>
    <property type="match status" value="1"/>
</dbReference>
<dbReference type="SUPFAM" id="SSF56281">
    <property type="entry name" value="Metallo-hydrolase/oxidoreductase"/>
    <property type="match status" value="1"/>
</dbReference>
<dbReference type="InterPro" id="IPR001279">
    <property type="entry name" value="Metallo-B-lactamas"/>
</dbReference>
<dbReference type="AlphaFoldDB" id="A0A4U0SMI9"/>